<dbReference type="GO" id="GO:0005506">
    <property type="term" value="F:iron ion binding"/>
    <property type="evidence" value="ECO:0007669"/>
    <property type="project" value="InterPro"/>
</dbReference>
<evidence type="ECO:0000256" key="5">
    <source>
        <dbReference type="ARBA" id="ARBA00023004"/>
    </source>
</evidence>
<dbReference type="EMBL" id="JPOX01000010">
    <property type="protein sequence ID" value="KFX49257.1"/>
    <property type="molecule type" value="Genomic_DNA"/>
</dbReference>
<comment type="caution">
    <text evidence="6">The sequence shown here is derived from an EMBL/GenBank/DDBJ whole genome shotgun (WGS) entry which is preliminary data.</text>
</comment>
<keyword evidence="3" id="KW-0479">Metal-binding</keyword>
<gene>
    <name evidence="6" type="ORF">GQ26_0102540</name>
</gene>
<dbReference type="HOGENOM" id="CLU_1062097_0_0_1"/>
<dbReference type="SUPFAM" id="SSF48264">
    <property type="entry name" value="Cytochrome P450"/>
    <property type="match status" value="1"/>
</dbReference>
<comment type="similarity">
    <text evidence="2">Belongs to the cytochrome P450 family.</text>
</comment>
<dbReference type="PANTHER" id="PTHR46206">
    <property type="entry name" value="CYTOCHROME P450"/>
    <property type="match status" value="1"/>
</dbReference>
<dbReference type="Gene3D" id="1.10.630.10">
    <property type="entry name" value="Cytochrome P450"/>
    <property type="match status" value="1"/>
</dbReference>
<reference evidence="6" key="1">
    <citation type="journal article" date="2014" name="PLoS Genet.">
        <title>Signature Gene Expression Reveals Novel Clues to the Molecular Mechanisms of Dimorphic Transition in Penicillium marneffei.</title>
        <authorList>
            <person name="Yang E."/>
            <person name="Wang G."/>
            <person name="Cai J."/>
            <person name="Woo P.C."/>
            <person name="Lau S.K."/>
            <person name="Yuen K.-Y."/>
            <person name="Chow W.-N."/>
            <person name="Lin X."/>
        </authorList>
    </citation>
    <scope>NUCLEOTIDE SEQUENCE [LARGE SCALE GENOMIC DNA]</scope>
    <source>
        <strain evidence="6">PM1</strain>
    </source>
</reference>
<keyword evidence="4" id="KW-0560">Oxidoreductase</keyword>
<accession>A0A093V9N7</accession>
<evidence type="ECO:0000256" key="4">
    <source>
        <dbReference type="ARBA" id="ARBA00023002"/>
    </source>
</evidence>
<keyword evidence="5" id="KW-0408">Iron</keyword>
<evidence type="ECO:0000256" key="2">
    <source>
        <dbReference type="ARBA" id="ARBA00010617"/>
    </source>
</evidence>
<sequence length="277" mass="31762">MCLLGFDIVRRIQKDQSEWGTSSWLLVMVRADMYREKPFVLRRQDLDITVLPTKNLTELRTIPNSKLHRGKANFMGDKSAMNTLWSHSEVPIKAISENRNDQMGKHLEAVIKQLDDALEMEVPDSEEKVTNNSTGWTCIDVQLMIQNLLARLVGKIIVGKPACRSPEWMDLAEHFTEGSVTVSIIMRLAPKWMHPLLTEVIPQRQRLRKRHQGIFNITDPCVARHEEVKSKIKQGLEAEEEDNIVAWIEFLIENAFISDNARKPDIGRNSHNYGVLG</sequence>
<dbReference type="GO" id="GO:0020037">
    <property type="term" value="F:heme binding"/>
    <property type="evidence" value="ECO:0007669"/>
    <property type="project" value="InterPro"/>
</dbReference>
<comment type="cofactor">
    <cofactor evidence="1">
        <name>heme</name>
        <dbReference type="ChEBI" id="CHEBI:30413"/>
    </cofactor>
</comment>
<dbReference type="InterPro" id="IPR036396">
    <property type="entry name" value="Cyt_P450_sf"/>
</dbReference>
<dbReference type="AlphaFoldDB" id="A0A093V9N7"/>
<evidence type="ECO:0000256" key="3">
    <source>
        <dbReference type="ARBA" id="ARBA00022723"/>
    </source>
</evidence>
<dbReference type="PANTHER" id="PTHR46206:SF9">
    <property type="entry name" value="CYTOCHROME P450"/>
    <property type="match status" value="1"/>
</dbReference>
<dbReference type="GO" id="GO:0016705">
    <property type="term" value="F:oxidoreductase activity, acting on paired donors, with incorporation or reduction of molecular oxygen"/>
    <property type="evidence" value="ECO:0007669"/>
    <property type="project" value="InterPro"/>
</dbReference>
<evidence type="ECO:0000313" key="6">
    <source>
        <dbReference type="EMBL" id="KFX49257.1"/>
    </source>
</evidence>
<name>A0A093V9N7_TALMA</name>
<proteinExistence type="inferred from homology"/>
<protein>
    <submittedName>
        <fullName evidence="6">Ent-kaurene oxidase</fullName>
    </submittedName>
</protein>
<evidence type="ECO:0000256" key="1">
    <source>
        <dbReference type="ARBA" id="ARBA00001971"/>
    </source>
</evidence>
<dbReference type="GO" id="GO:0004497">
    <property type="term" value="F:monooxygenase activity"/>
    <property type="evidence" value="ECO:0007669"/>
    <property type="project" value="InterPro"/>
</dbReference>
<organism evidence="6">
    <name type="scientific">Talaromyces marneffei PM1</name>
    <dbReference type="NCBI Taxonomy" id="1077442"/>
    <lineage>
        <taxon>Eukaryota</taxon>
        <taxon>Fungi</taxon>
        <taxon>Dikarya</taxon>
        <taxon>Ascomycota</taxon>
        <taxon>Pezizomycotina</taxon>
        <taxon>Eurotiomycetes</taxon>
        <taxon>Eurotiomycetidae</taxon>
        <taxon>Eurotiales</taxon>
        <taxon>Trichocomaceae</taxon>
        <taxon>Talaromyces</taxon>
        <taxon>Talaromyces sect. Talaromyces</taxon>
    </lineage>
</organism>